<evidence type="ECO:0000313" key="2">
    <source>
        <dbReference type="EMBL" id="SJZ86504.1"/>
    </source>
</evidence>
<dbReference type="Pfam" id="PF07728">
    <property type="entry name" value="AAA_5"/>
    <property type="match status" value="1"/>
</dbReference>
<dbReference type="Gene3D" id="3.40.50.300">
    <property type="entry name" value="P-loop containing nucleotide triphosphate hydrolases"/>
    <property type="match status" value="1"/>
</dbReference>
<name>A0A1T4P4R9_9SPIR</name>
<evidence type="ECO:0000313" key="3">
    <source>
        <dbReference type="Proteomes" id="UP000190395"/>
    </source>
</evidence>
<sequence length="621" mass="71952">MFHYNFTNDLRISNLDTILKESANAFLTDTVPPATIDKSKNNNFMTLGFYFNLKAKGNCAKLAASGNIKKVVLNFIKKFQFPNVRTSSDYENSISDKILLAPMRDIVKLLHILSMISYNDAFLTKDEIINFIFYNEDLAKRKNYNLLNTANQILQYRKDHKIPANVDTTESNHIWNQPERQIREMLKTVNYTGCFLEDENGIKLKSDGITRDNEADLFEIINCNSYWTGETLEDYQKYMDEIFMNDEDDKNILQNISSNSYTPNSSQTIYYGVPGCGKSNKIDEETINTSDEQKMRVVFHPEYTNADFVGQILPTNVDGNVEYKFRPGPLSKILRRAYLHPDKKYYLIVEEINRGNAAAIFGEYFQLLDRIAAKKEVPANGYTYTEGWSRYSIENEFINWYIRENLYADVSHKLQNEDDGIAKKSDDESQKAIEIGNLHFSANTGIRLPPNLSILATMNTSDQNVFILDNAFQRRWDMVLVKNEFGKAKTEEEQKNVDQQKTAKIGDSQITWETFQKTINEKISQFSKENNFSSMIDKRLGCWFVKAVPDKNDANGKYIITEDSFKNKILKYLWDDAFKFCHEDVFEDADNFEALLEKVKMDNPDFGVFKNVDFSEKEEEN</sequence>
<gene>
    <name evidence="2" type="ORF">SAMN02745152_01439</name>
</gene>
<dbReference type="PANTHER" id="PTHR37291:SF1">
    <property type="entry name" value="TYPE IV METHYL-DIRECTED RESTRICTION ENZYME ECOKMCRB SUBUNIT"/>
    <property type="match status" value="1"/>
</dbReference>
<organism evidence="2 3">
    <name type="scientific">Treponema berlinense</name>
    <dbReference type="NCBI Taxonomy" id="225004"/>
    <lineage>
        <taxon>Bacteria</taxon>
        <taxon>Pseudomonadati</taxon>
        <taxon>Spirochaetota</taxon>
        <taxon>Spirochaetia</taxon>
        <taxon>Spirochaetales</taxon>
        <taxon>Treponemataceae</taxon>
        <taxon>Treponema</taxon>
    </lineage>
</organism>
<evidence type="ECO:0000259" key="1">
    <source>
        <dbReference type="Pfam" id="PF07728"/>
    </source>
</evidence>
<feature type="domain" description="ATPase dynein-related AAA" evidence="1">
    <location>
        <begin position="271"/>
        <end position="370"/>
    </location>
</feature>
<dbReference type="PANTHER" id="PTHR37291">
    <property type="entry name" value="5-METHYLCYTOSINE-SPECIFIC RESTRICTION ENZYME B"/>
    <property type="match status" value="1"/>
</dbReference>
<accession>A0A1T4P4R9</accession>
<dbReference type="InterPro" id="IPR011704">
    <property type="entry name" value="ATPase_dyneun-rel_AAA"/>
</dbReference>
<dbReference type="GO" id="GO:0016887">
    <property type="term" value="F:ATP hydrolysis activity"/>
    <property type="evidence" value="ECO:0007669"/>
    <property type="project" value="InterPro"/>
</dbReference>
<dbReference type="AlphaFoldDB" id="A0A1T4P4R9"/>
<dbReference type="Proteomes" id="UP000190395">
    <property type="component" value="Unassembled WGS sequence"/>
</dbReference>
<reference evidence="2 3" key="1">
    <citation type="submission" date="2017-02" db="EMBL/GenBank/DDBJ databases">
        <authorList>
            <person name="Peterson S.W."/>
        </authorList>
    </citation>
    <scope>NUCLEOTIDE SEQUENCE [LARGE SCALE GENOMIC DNA]</scope>
    <source>
        <strain evidence="2 3">ATCC BAA-909</strain>
    </source>
</reference>
<dbReference type="InterPro" id="IPR052934">
    <property type="entry name" value="Methyl-DNA_Rec/Restrict_Enz"/>
</dbReference>
<protein>
    <submittedName>
        <fullName evidence="2">AAA domain (Dynein-related subfamily)</fullName>
    </submittedName>
</protein>
<proteinExistence type="predicted"/>
<keyword evidence="3" id="KW-1185">Reference proteome</keyword>
<dbReference type="InterPro" id="IPR027417">
    <property type="entry name" value="P-loop_NTPase"/>
</dbReference>
<dbReference type="GO" id="GO:0005524">
    <property type="term" value="F:ATP binding"/>
    <property type="evidence" value="ECO:0007669"/>
    <property type="project" value="InterPro"/>
</dbReference>
<dbReference type="OrthoDB" id="9781481at2"/>
<dbReference type="EMBL" id="FUXC01000008">
    <property type="protein sequence ID" value="SJZ86504.1"/>
    <property type="molecule type" value="Genomic_DNA"/>
</dbReference>
<dbReference type="RefSeq" id="WP_078931179.1">
    <property type="nucleotide sequence ID" value="NZ_CAMFAQ010000003.1"/>
</dbReference>
<dbReference type="GeneID" id="303367672"/>
<dbReference type="STRING" id="225004.SAMN02745152_01439"/>